<accession>A0A7R9L9Q3</accession>
<dbReference type="EMBL" id="OC914900">
    <property type="protein sequence ID" value="CAD7637335.1"/>
    <property type="molecule type" value="Genomic_DNA"/>
</dbReference>
<evidence type="ECO:0000313" key="2">
    <source>
        <dbReference type="Proteomes" id="UP000728032"/>
    </source>
</evidence>
<name>A0A7R9L9Q3_9ACAR</name>
<proteinExistence type="predicted"/>
<dbReference type="AlphaFoldDB" id="A0A7R9L9Q3"/>
<keyword evidence="2" id="KW-1185">Reference proteome</keyword>
<organism evidence="1">
    <name type="scientific">Oppiella nova</name>
    <dbReference type="NCBI Taxonomy" id="334625"/>
    <lineage>
        <taxon>Eukaryota</taxon>
        <taxon>Metazoa</taxon>
        <taxon>Ecdysozoa</taxon>
        <taxon>Arthropoda</taxon>
        <taxon>Chelicerata</taxon>
        <taxon>Arachnida</taxon>
        <taxon>Acari</taxon>
        <taxon>Acariformes</taxon>
        <taxon>Sarcoptiformes</taxon>
        <taxon>Oribatida</taxon>
        <taxon>Brachypylina</taxon>
        <taxon>Oppioidea</taxon>
        <taxon>Oppiidae</taxon>
        <taxon>Oppiella</taxon>
    </lineage>
</organism>
<dbReference type="PANTHER" id="PTHR46560:SF9">
    <property type="entry name" value="ZP DOMAIN-CONTAINING PROTEIN"/>
    <property type="match status" value="1"/>
</dbReference>
<dbReference type="EMBL" id="CAJPVJ010000075">
    <property type="protein sequence ID" value="CAG2160273.1"/>
    <property type="molecule type" value="Genomic_DNA"/>
</dbReference>
<dbReference type="OrthoDB" id="6415313at2759"/>
<evidence type="ECO:0000313" key="1">
    <source>
        <dbReference type="EMBL" id="CAD7637335.1"/>
    </source>
</evidence>
<protein>
    <submittedName>
        <fullName evidence="1">Uncharacterized protein</fullName>
    </submittedName>
</protein>
<reference evidence="1" key="1">
    <citation type="submission" date="2020-11" db="EMBL/GenBank/DDBJ databases">
        <authorList>
            <person name="Tran Van P."/>
        </authorList>
    </citation>
    <scope>NUCLEOTIDE SEQUENCE</scope>
</reference>
<dbReference type="Proteomes" id="UP000728032">
    <property type="component" value="Unassembled WGS sequence"/>
</dbReference>
<gene>
    <name evidence="1" type="ORF">ONB1V03_LOCUS758</name>
</gene>
<sequence>MNIAVITKEPFNGVIHTRDFRKSPCLQSGDGGLNTTLTINLLAKPDENNFCGVHRLKGSEERTVALTVRVHKTLELSDDKYYIITCSQSGFRNARNELSRVSLKLLDKGSKVVRVVHGNQYTLRAEISSPDANCPQLQCNSDDLKVTNDNKDLALSKDSVQLLASTTVFVVEPGAQICFRERAVRNRRLRSVQNRLDPQFSLWVAYIA</sequence>
<dbReference type="PANTHER" id="PTHR46560">
    <property type="entry name" value="CYPHER, ISOFORM B"/>
    <property type="match status" value="1"/>
</dbReference>